<gene>
    <name evidence="2" type="ORF">K460DRAFT_426962</name>
</gene>
<dbReference type="PROSITE" id="PS51910">
    <property type="entry name" value="GH18_2"/>
    <property type="match status" value="1"/>
</dbReference>
<sequence>MNNLGLYRTTFSNLAKFTSAQASFFESLMTFMKANNFDGVDIDISWCGRSWRHTEGL</sequence>
<comment type="caution">
    <text evidence="2">The sequence shown here is derived from an EMBL/GenBank/DDBJ whole genome shotgun (WGS) entry which is preliminary data.</text>
</comment>
<dbReference type="Proteomes" id="UP000800039">
    <property type="component" value="Unassembled WGS sequence"/>
</dbReference>
<reference evidence="2" key="1">
    <citation type="submission" date="2020-01" db="EMBL/GenBank/DDBJ databases">
        <authorList>
            <consortium name="DOE Joint Genome Institute"/>
            <person name="Haridas S."/>
            <person name="Albert R."/>
            <person name="Binder M."/>
            <person name="Bloem J."/>
            <person name="Labutti K."/>
            <person name="Salamov A."/>
            <person name="Andreopoulos B."/>
            <person name="Baker S.E."/>
            <person name="Barry K."/>
            <person name="Bills G."/>
            <person name="Bluhm B.H."/>
            <person name="Cannon C."/>
            <person name="Castanera R."/>
            <person name="Culley D.E."/>
            <person name="Daum C."/>
            <person name="Ezra D."/>
            <person name="Gonzalez J.B."/>
            <person name="Henrissat B."/>
            <person name="Kuo A."/>
            <person name="Liang C."/>
            <person name="Lipzen A."/>
            <person name="Lutzoni F."/>
            <person name="Magnuson J."/>
            <person name="Mondo S."/>
            <person name="Nolan M."/>
            <person name="Ohm R."/>
            <person name="Pangilinan J."/>
            <person name="Park H.-J."/>
            <person name="Ramirez L."/>
            <person name="Alfaro M."/>
            <person name="Sun H."/>
            <person name="Tritt A."/>
            <person name="Yoshinaga Y."/>
            <person name="Zwiers L.-H."/>
            <person name="Turgeon B.G."/>
            <person name="Goodwin S.B."/>
            <person name="Spatafora J.W."/>
            <person name="Crous P.W."/>
            <person name="Grigoriev I.V."/>
        </authorList>
    </citation>
    <scope>NUCLEOTIDE SEQUENCE</scope>
    <source>
        <strain evidence="2">CBS 394.84</strain>
    </source>
</reference>
<organism evidence="2 3">
    <name type="scientific">Cucurbitaria berberidis CBS 394.84</name>
    <dbReference type="NCBI Taxonomy" id="1168544"/>
    <lineage>
        <taxon>Eukaryota</taxon>
        <taxon>Fungi</taxon>
        <taxon>Dikarya</taxon>
        <taxon>Ascomycota</taxon>
        <taxon>Pezizomycotina</taxon>
        <taxon>Dothideomycetes</taxon>
        <taxon>Pleosporomycetidae</taxon>
        <taxon>Pleosporales</taxon>
        <taxon>Pleosporineae</taxon>
        <taxon>Cucurbitariaceae</taxon>
        <taxon>Cucurbitaria</taxon>
    </lineage>
</organism>
<dbReference type="RefSeq" id="XP_040790584.1">
    <property type="nucleotide sequence ID" value="XM_040938264.1"/>
</dbReference>
<protein>
    <submittedName>
        <fullName evidence="2">Glycoside hydrolase family 18 protein</fullName>
    </submittedName>
</protein>
<evidence type="ECO:0000313" key="2">
    <source>
        <dbReference type="EMBL" id="KAF1848021.1"/>
    </source>
</evidence>
<dbReference type="InterPro" id="IPR017853">
    <property type="entry name" value="GH"/>
</dbReference>
<dbReference type="SUPFAM" id="SSF51445">
    <property type="entry name" value="(Trans)glycosidases"/>
    <property type="match status" value="1"/>
</dbReference>
<keyword evidence="2" id="KW-0378">Hydrolase</keyword>
<dbReference type="GO" id="GO:0005975">
    <property type="term" value="P:carbohydrate metabolic process"/>
    <property type="evidence" value="ECO:0007669"/>
    <property type="project" value="InterPro"/>
</dbReference>
<accession>A0A9P4GN01</accession>
<proteinExistence type="predicted"/>
<dbReference type="Pfam" id="PF00704">
    <property type="entry name" value="Glyco_hydro_18"/>
    <property type="match status" value="1"/>
</dbReference>
<dbReference type="AlphaFoldDB" id="A0A9P4GN01"/>
<dbReference type="Gene3D" id="3.20.20.80">
    <property type="entry name" value="Glycosidases"/>
    <property type="match status" value="1"/>
</dbReference>
<evidence type="ECO:0000259" key="1">
    <source>
        <dbReference type="PROSITE" id="PS51910"/>
    </source>
</evidence>
<dbReference type="GeneID" id="63855517"/>
<evidence type="ECO:0000313" key="3">
    <source>
        <dbReference type="Proteomes" id="UP000800039"/>
    </source>
</evidence>
<dbReference type="EMBL" id="ML976615">
    <property type="protein sequence ID" value="KAF1848021.1"/>
    <property type="molecule type" value="Genomic_DNA"/>
</dbReference>
<keyword evidence="3" id="KW-1185">Reference proteome</keyword>
<dbReference type="OrthoDB" id="73875at2759"/>
<name>A0A9P4GN01_9PLEO</name>
<dbReference type="GO" id="GO:0016787">
    <property type="term" value="F:hydrolase activity"/>
    <property type="evidence" value="ECO:0007669"/>
    <property type="project" value="UniProtKB-KW"/>
</dbReference>
<feature type="domain" description="GH18" evidence="1">
    <location>
        <begin position="1"/>
        <end position="57"/>
    </location>
</feature>
<dbReference type="InterPro" id="IPR001223">
    <property type="entry name" value="Glyco_hydro18_cat"/>
</dbReference>